<keyword evidence="3" id="KW-0540">Nuclease</keyword>
<feature type="domain" description="HNH nuclease" evidence="2">
    <location>
        <begin position="31"/>
        <end position="81"/>
    </location>
</feature>
<dbReference type="EMBL" id="JBHUCM010000072">
    <property type="protein sequence ID" value="MFD1547182.1"/>
    <property type="molecule type" value="Genomic_DNA"/>
</dbReference>
<dbReference type="InterPro" id="IPR003615">
    <property type="entry name" value="HNH_nuc"/>
</dbReference>
<protein>
    <submittedName>
        <fullName evidence="3">HNH endonuclease</fullName>
    </submittedName>
</protein>
<name>A0ABW4GWP4_9ACTN</name>
<dbReference type="SMART" id="SM00507">
    <property type="entry name" value="HNHc"/>
    <property type="match status" value="1"/>
</dbReference>
<dbReference type="GO" id="GO:0004519">
    <property type="term" value="F:endonuclease activity"/>
    <property type="evidence" value="ECO:0007669"/>
    <property type="project" value="UniProtKB-KW"/>
</dbReference>
<keyword evidence="3" id="KW-0378">Hydrolase</keyword>
<dbReference type="InterPro" id="IPR002711">
    <property type="entry name" value="HNH"/>
</dbReference>
<proteinExistence type="predicted"/>
<dbReference type="Gene3D" id="1.10.30.50">
    <property type="match status" value="1"/>
</dbReference>
<dbReference type="CDD" id="cd00085">
    <property type="entry name" value="HNHc"/>
    <property type="match status" value="1"/>
</dbReference>
<accession>A0ABW4GWP4</accession>
<feature type="region of interest" description="Disordered" evidence="1">
    <location>
        <begin position="1"/>
        <end position="27"/>
    </location>
</feature>
<keyword evidence="3" id="KW-0255">Endonuclease</keyword>
<dbReference type="Proteomes" id="UP001597097">
    <property type="component" value="Unassembled WGS sequence"/>
</dbReference>
<organism evidence="3 4">
    <name type="scientific">Nonomuraea guangzhouensis</name>
    <dbReference type="NCBI Taxonomy" id="1291555"/>
    <lineage>
        <taxon>Bacteria</taxon>
        <taxon>Bacillati</taxon>
        <taxon>Actinomycetota</taxon>
        <taxon>Actinomycetes</taxon>
        <taxon>Streptosporangiales</taxon>
        <taxon>Streptosporangiaceae</taxon>
        <taxon>Nonomuraea</taxon>
    </lineage>
</organism>
<evidence type="ECO:0000313" key="4">
    <source>
        <dbReference type="Proteomes" id="UP001597097"/>
    </source>
</evidence>
<dbReference type="RefSeq" id="WP_372454960.1">
    <property type="nucleotide sequence ID" value="NZ_JAHKRM010000014.1"/>
</dbReference>
<evidence type="ECO:0000313" key="3">
    <source>
        <dbReference type="EMBL" id="MFD1547182.1"/>
    </source>
</evidence>
<keyword evidence="4" id="KW-1185">Reference proteome</keyword>
<comment type="caution">
    <text evidence="3">The sequence shown here is derived from an EMBL/GenBank/DDBJ whole genome shotgun (WGS) entry which is preliminary data.</text>
</comment>
<sequence>MRGEGKCSAHRRKPWAVTSKRNLSRPKDWNHRRRAVLKRDAGVCYLCGQAAANEVDHVTAVADGGGWDYDNLRAAHRACHQAKTLRDRAGRARRTNAR</sequence>
<evidence type="ECO:0000259" key="2">
    <source>
        <dbReference type="SMART" id="SM00507"/>
    </source>
</evidence>
<evidence type="ECO:0000256" key="1">
    <source>
        <dbReference type="SAM" id="MobiDB-lite"/>
    </source>
</evidence>
<gene>
    <name evidence="3" type="ORF">ACFSJ0_59825</name>
</gene>
<reference evidence="4" key="1">
    <citation type="journal article" date="2019" name="Int. J. Syst. Evol. Microbiol.">
        <title>The Global Catalogue of Microorganisms (GCM) 10K type strain sequencing project: providing services to taxonomists for standard genome sequencing and annotation.</title>
        <authorList>
            <consortium name="The Broad Institute Genomics Platform"/>
            <consortium name="The Broad Institute Genome Sequencing Center for Infectious Disease"/>
            <person name="Wu L."/>
            <person name="Ma J."/>
        </authorList>
    </citation>
    <scope>NUCLEOTIDE SEQUENCE [LARGE SCALE GENOMIC DNA]</scope>
    <source>
        <strain evidence="4">CGMCC 1.15399</strain>
    </source>
</reference>
<dbReference type="Pfam" id="PF01844">
    <property type="entry name" value="HNH"/>
    <property type="match status" value="1"/>
</dbReference>